<evidence type="ECO:0000313" key="3">
    <source>
        <dbReference type="EMBL" id="OUS38226.1"/>
    </source>
</evidence>
<keyword evidence="1" id="KW-0472">Membrane</keyword>
<dbReference type="Proteomes" id="UP000227088">
    <property type="component" value="Unassembled WGS sequence"/>
</dbReference>
<dbReference type="Pfam" id="PF07963">
    <property type="entry name" value="N_methyl"/>
    <property type="match status" value="1"/>
</dbReference>
<evidence type="ECO:0000259" key="2">
    <source>
        <dbReference type="Pfam" id="PF22150"/>
    </source>
</evidence>
<feature type="transmembrane region" description="Helical" evidence="1">
    <location>
        <begin position="12"/>
        <end position="32"/>
    </location>
</feature>
<dbReference type="NCBIfam" id="TIGR02532">
    <property type="entry name" value="IV_pilin_GFxxxE"/>
    <property type="match status" value="1"/>
</dbReference>
<dbReference type="InterPro" id="IPR013362">
    <property type="entry name" value="Pilus_4_PilV"/>
</dbReference>
<sequence>MNIIKRSSGLTLIEVLVTVVITSIGLMGLLSLQMQAMKATQDAGNRSQSIWIFNDLSNRIRVNEASSSSYAVGGVVCGAIPAPVCSNYFDGGANRIVSDICTGPQLAAWDLFEVACGAPRIAGVRGNPISNLPGTQLSVACVDPAACGDGDPLQITLSWRARIDTTEIDGRIRQAGDNLISQTRTVNP</sequence>
<name>A0A1Y5HLQ0_OLEAN</name>
<dbReference type="InterPro" id="IPR012902">
    <property type="entry name" value="N_methyl_site"/>
</dbReference>
<gene>
    <name evidence="3" type="ORF">A9R00_10685</name>
</gene>
<dbReference type="Pfam" id="PF22150">
    <property type="entry name" value="Tt1218-like"/>
    <property type="match status" value="1"/>
</dbReference>
<dbReference type="NCBIfam" id="TIGR02523">
    <property type="entry name" value="type_IV_pilV"/>
    <property type="match status" value="1"/>
</dbReference>
<proteinExistence type="predicted"/>
<protein>
    <submittedName>
        <fullName evidence="3">Type IV pilus modification protein PilV</fullName>
    </submittedName>
</protein>
<keyword evidence="1" id="KW-0812">Transmembrane</keyword>
<comment type="caution">
    <text evidence="3">The sequence shown here is derived from an EMBL/GenBank/DDBJ whole genome shotgun (WGS) entry which is preliminary data.</text>
</comment>
<dbReference type="InterPro" id="IPR054402">
    <property type="entry name" value="Tt1218-like_dom"/>
</dbReference>
<organism evidence="3 4">
    <name type="scientific">Oleispira antarctica</name>
    <dbReference type="NCBI Taxonomy" id="188908"/>
    <lineage>
        <taxon>Bacteria</taxon>
        <taxon>Pseudomonadati</taxon>
        <taxon>Pseudomonadota</taxon>
        <taxon>Gammaproteobacteria</taxon>
        <taxon>Oceanospirillales</taxon>
        <taxon>Oceanospirillaceae</taxon>
        <taxon>Oleispira</taxon>
    </lineage>
</organism>
<dbReference type="AlphaFoldDB" id="A0A1Y5HLQ0"/>
<reference evidence="4" key="1">
    <citation type="journal article" date="2017" name="Proc. Natl. Acad. Sci. U.S.A.">
        <title>Simulation of Deepwater Horizon oil plume reveals substrate specialization within a complex community of hydrocarbon degraders.</title>
        <authorList>
            <person name="Hu P."/>
            <person name="Dubinsky E.A."/>
            <person name="Probst A.J."/>
            <person name="Wang J."/>
            <person name="Sieber C.M.K."/>
            <person name="Tom L.M."/>
            <person name="Gardinali P."/>
            <person name="Banfield J.F."/>
            <person name="Atlas R.M."/>
            <person name="Andersen G.L."/>
        </authorList>
    </citation>
    <scope>NUCLEOTIDE SEQUENCE [LARGE SCALE GENOMIC DNA]</scope>
</reference>
<feature type="domain" description="Type IV pilin Tt1218-like" evidence="2">
    <location>
        <begin position="32"/>
        <end position="111"/>
    </location>
</feature>
<keyword evidence="1" id="KW-1133">Transmembrane helix</keyword>
<accession>A0A1Y5HLQ0</accession>
<dbReference type="EMBL" id="MABE01000613">
    <property type="protein sequence ID" value="OUS38226.1"/>
    <property type="molecule type" value="Genomic_DNA"/>
</dbReference>
<evidence type="ECO:0000256" key="1">
    <source>
        <dbReference type="SAM" id="Phobius"/>
    </source>
</evidence>
<evidence type="ECO:0000313" key="4">
    <source>
        <dbReference type="Proteomes" id="UP000227088"/>
    </source>
</evidence>